<reference evidence="1 2" key="1">
    <citation type="submission" date="2014-06" db="EMBL/GenBank/DDBJ databases">
        <title>Whole Genome Sequences of Three Symbiotic Endozoicomonas Bacteria.</title>
        <authorList>
            <person name="Neave M.J."/>
            <person name="Apprill A."/>
            <person name="Voolstra C.R."/>
        </authorList>
    </citation>
    <scope>NUCLEOTIDE SEQUENCE [LARGE SCALE GENOMIC DNA]</scope>
    <source>
        <strain evidence="1 2">LMG 24815</strain>
    </source>
</reference>
<protein>
    <submittedName>
        <fullName evidence="1">Uncharacterized protein</fullName>
    </submittedName>
</protein>
<dbReference type="AlphaFoldDB" id="A0A081N568"/>
<name>A0A081N568_9GAMM</name>
<keyword evidence="2" id="KW-1185">Reference proteome</keyword>
<gene>
    <name evidence="1" type="ORF">GZ77_14830</name>
</gene>
<organism evidence="1 2">
    <name type="scientific">Endozoicomonas montiporae</name>
    <dbReference type="NCBI Taxonomy" id="1027273"/>
    <lineage>
        <taxon>Bacteria</taxon>
        <taxon>Pseudomonadati</taxon>
        <taxon>Pseudomonadota</taxon>
        <taxon>Gammaproteobacteria</taxon>
        <taxon>Oceanospirillales</taxon>
        <taxon>Endozoicomonadaceae</taxon>
        <taxon>Endozoicomonas</taxon>
    </lineage>
</organism>
<evidence type="ECO:0000313" key="1">
    <source>
        <dbReference type="EMBL" id="KEQ13591.1"/>
    </source>
</evidence>
<proteinExistence type="predicted"/>
<accession>A0A081N568</accession>
<evidence type="ECO:0000313" key="2">
    <source>
        <dbReference type="Proteomes" id="UP000028006"/>
    </source>
</evidence>
<dbReference type="EMBL" id="JOKG01000003">
    <property type="protein sequence ID" value="KEQ13591.1"/>
    <property type="molecule type" value="Genomic_DNA"/>
</dbReference>
<sequence length="347" mass="39261">MKIDALTKYVTLSMGVEIAGLSNDLIEQMICEGVLPAYYQFKVSDMVKQVPYEVIEYGGFTDEEPTAQFPDYEQVSPMVASAILECGEGTISHDLRWSDGGIFRHKFTVSKSSLRVKRVDLNSLISLQDEAPKSQIDLSYWNIRDYYRLDEACLLLAGIDPQEIKKVSAFGDDESDLLVLVAKKKNIAGWEKADLYYGQIRVVINREGLAEPEVIKDESDNKPEIIYLQSKFITEWAKSNGLNFPYKHPTEPHNKQPVNNASLDALFTKNNPYLSEKLWAAISVWLELVENGTGKRTPKIAAQALLDERYPKMGGRDKLAQIIGWAPEGGSEYYPSLEDYLMIRNKK</sequence>
<comment type="caution">
    <text evidence="1">The sequence shown here is derived from an EMBL/GenBank/DDBJ whole genome shotgun (WGS) entry which is preliminary data.</text>
</comment>
<dbReference type="Proteomes" id="UP000028006">
    <property type="component" value="Unassembled WGS sequence"/>
</dbReference>
<dbReference type="RefSeq" id="WP_034876591.1">
    <property type="nucleotide sequence ID" value="NZ_JOKG01000003.1"/>
</dbReference>